<dbReference type="SUPFAM" id="SSF56235">
    <property type="entry name" value="N-terminal nucleophile aminohydrolases (Ntn hydrolases)"/>
    <property type="match status" value="1"/>
</dbReference>
<name>A0A7J3X7J4_THEPE</name>
<reference evidence="3" key="1">
    <citation type="journal article" date="2020" name="mSystems">
        <title>Genome- and Community-Level Interaction Insights into Carbon Utilization and Element Cycling Functions of Hydrothermarchaeota in Hydrothermal Sediment.</title>
        <authorList>
            <person name="Zhou Z."/>
            <person name="Liu Y."/>
            <person name="Xu W."/>
            <person name="Pan J."/>
            <person name="Luo Z.H."/>
            <person name="Li M."/>
        </authorList>
    </citation>
    <scope>NUCLEOTIDE SEQUENCE [LARGE SCALE GENOMIC DNA]</scope>
    <source>
        <strain evidence="3">SpSt-1125</strain>
    </source>
</reference>
<protein>
    <recommendedName>
        <fullName evidence="2">Glutamine amidotransferase type-2 domain-containing protein</fullName>
    </recommendedName>
</protein>
<dbReference type="Gene3D" id="3.60.20.10">
    <property type="entry name" value="Glutamine Phosphoribosylpyrophosphate, subunit 1, domain 1"/>
    <property type="match status" value="1"/>
</dbReference>
<gene>
    <name evidence="3" type="ORF">ENM88_05295</name>
</gene>
<evidence type="ECO:0000313" key="3">
    <source>
        <dbReference type="EMBL" id="HHP05146.1"/>
    </source>
</evidence>
<dbReference type="PROSITE" id="PS51278">
    <property type="entry name" value="GATASE_TYPE_2"/>
    <property type="match status" value="1"/>
</dbReference>
<dbReference type="InterPro" id="IPR026869">
    <property type="entry name" value="EgtC-like"/>
</dbReference>
<proteinExistence type="predicted"/>
<dbReference type="InterPro" id="IPR029055">
    <property type="entry name" value="Ntn_hydrolases_N"/>
</dbReference>
<feature type="domain" description="Glutamine amidotransferase type-2" evidence="2">
    <location>
        <begin position="7"/>
        <end position="266"/>
    </location>
</feature>
<organism evidence="3">
    <name type="scientific">Thermofilum pendens</name>
    <dbReference type="NCBI Taxonomy" id="2269"/>
    <lineage>
        <taxon>Archaea</taxon>
        <taxon>Thermoproteota</taxon>
        <taxon>Thermoprotei</taxon>
        <taxon>Thermofilales</taxon>
        <taxon>Thermofilaceae</taxon>
        <taxon>Thermofilum</taxon>
    </lineage>
</organism>
<evidence type="ECO:0000259" key="2">
    <source>
        <dbReference type="PROSITE" id="PS51278"/>
    </source>
</evidence>
<dbReference type="PANTHER" id="PTHR42824:SF1">
    <property type="entry name" value="GLUTAMINE AMIDOTRANSFERASE YAFJ-RELATED"/>
    <property type="match status" value="1"/>
</dbReference>
<evidence type="ECO:0000256" key="1">
    <source>
        <dbReference type="ARBA" id="ARBA00022962"/>
    </source>
</evidence>
<dbReference type="EMBL" id="DRZM01000160">
    <property type="protein sequence ID" value="HHP05146.1"/>
    <property type="molecule type" value="Genomic_DNA"/>
</dbReference>
<accession>A0A7J3X7J4</accession>
<comment type="caution">
    <text evidence="3">The sequence shown here is derived from an EMBL/GenBank/DDBJ whole genome shotgun (WGS) entry which is preliminary data.</text>
</comment>
<dbReference type="InterPro" id="IPR017932">
    <property type="entry name" value="GATase_2_dom"/>
</dbReference>
<dbReference type="Pfam" id="PF13230">
    <property type="entry name" value="GATase_4"/>
    <property type="match status" value="1"/>
</dbReference>
<sequence length="266" mass="28273">MRELSMCRLLALVAREGLQLDGFLTALVSAAKHDPYLGLGGSHGDGWGIAAVSGGELLLYKSGKPIWEGASLGVLQQLLRSPLAMIAHVRRASFGMPSGVGAAHPFPVNLSDGGLLVVAQNGTLNVSRALKLIGRKMPPDNVDSYLYAVALAERLEEAGSLAEALESLHRELEEQQAVKNLANTVVLLLRRADDSWDAQVGVVKHVVDEASFKYGELYALESPGLFAAASITVAENLDCGLQLKPLGGNTVIVVDEKSLQVSRRSL</sequence>
<dbReference type="AlphaFoldDB" id="A0A7J3X7J4"/>
<keyword evidence="1" id="KW-0315">Glutamine amidotransferase</keyword>
<dbReference type="PANTHER" id="PTHR42824">
    <property type="entry name" value="GLUTAMINE AMIDOTRANSFERASE"/>
    <property type="match status" value="1"/>
</dbReference>